<keyword evidence="3" id="KW-0805">Transcription regulation</keyword>
<dbReference type="Gene3D" id="1.10.8.60">
    <property type="match status" value="1"/>
</dbReference>
<dbReference type="Proteomes" id="UP000309186">
    <property type="component" value="Unassembled WGS sequence"/>
</dbReference>
<dbReference type="PROSITE" id="PS00041">
    <property type="entry name" value="HTH_ARAC_FAMILY_1"/>
    <property type="match status" value="1"/>
</dbReference>
<dbReference type="InterPro" id="IPR002078">
    <property type="entry name" value="Sigma_54_int"/>
</dbReference>
<evidence type="ECO:0000259" key="6">
    <source>
        <dbReference type="PROSITE" id="PS01124"/>
    </source>
</evidence>
<dbReference type="SUPFAM" id="SSF52540">
    <property type="entry name" value="P-loop containing nucleoside triphosphate hydrolases"/>
    <property type="match status" value="1"/>
</dbReference>
<dbReference type="InterPro" id="IPR018062">
    <property type="entry name" value="HTH_AraC-typ_CS"/>
</dbReference>
<dbReference type="InterPro" id="IPR058031">
    <property type="entry name" value="AAA_lid_NorR"/>
</dbReference>
<protein>
    <recommendedName>
        <fullName evidence="10">AraC family transcriptional regulator</fullName>
    </recommendedName>
</protein>
<comment type="caution">
    <text evidence="8">The sequence shown here is derived from an EMBL/GenBank/DDBJ whole genome shotgun (WGS) entry which is preliminary data.</text>
</comment>
<evidence type="ECO:0000256" key="5">
    <source>
        <dbReference type="ARBA" id="ARBA00023163"/>
    </source>
</evidence>
<dbReference type="EMBL" id="PPSW01000012">
    <property type="protein sequence ID" value="TLX47447.1"/>
    <property type="molecule type" value="Genomic_DNA"/>
</dbReference>
<sequence length="492" mass="56181">MEIRSQVKRNPLDVALLFNNSIAQLLDNKFNHLTRCDFVVEYQTCHAVSHFWPKSAQFEKPISKIPINYQRKQLGTLHLLVEVKQGSSEELAFKQFASQLGLMLARLRVAQLSDEKFGQSFALQGYSAEINKLERLIEKCANTLFPLVLNAPPGSETLATAISIHMLSDKKAGPFVELDCTSIDAHNFESKLKQAFEQAQNGSLLIANVSHLPMSQQTQLNALLTNQYSLRQNTSQPRLLSSSEHNLYARVNQGLFSRSLFEKLSFLELPIPSIKDRKTDLPLLINTLFDYHKISAKQSLAKDCFDLLSQYDWPGNMMQLEQTLVKLIALSYQDDISSEVLKQTLPEFSQQLENSAVQTLGEHRKSIITILFKKQVAEQRALHPSLLKALIYMQNNWQQEITLTGLANQAFVSPSHLSYLFKNTLNKSFKQILAELRIEHAKAMIAQDPNIRITDLCLEVGFGDLSHFEKIFRRYTGMSPRDYKKQYKPYRI</sequence>
<evidence type="ECO:0000313" key="8">
    <source>
        <dbReference type="EMBL" id="TLX47447.1"/>
    </source>
</evidence>
<evidence type="ECO:0000256" key="1">
    <source>
        <dbReference type="ARBA" id="ARBA00022741"/>
    </source>
</evidence>
<dbReference type="Pfam" id="PF12833">
    <property type="entry name" value="HTH_18"/>
    <property type="match status" value="1"/>
</dbReference>
<dbReference type="Pfam" id="PF14532">
    <property type="entry name" value="Sigma54_activ_2"/>
    <property type="match status" value="1"/>
</dbReference>
<organism evidence="8 9">
    <name type="scientific">Pseudoalteromonas phenolica</name>
    <dbReference type="NCBI Taxonomy" id="161398"/>
    <lineage>
        <taxon>Bacteria</taxon>
        <taxon>Pseudomonadati</taxon>
        <taxon>Pseudomonadota</taxon>
        <taxon>Gammaproteobacteria</taxon>
        <taxon>Alteromonadales</taxon>
        <taxon>Pseudoalteromonadaceae</taxon>
        <taxon>Pseudoalteromonas</taxon>
    </lineage>
</organism>
<evidence type="ECO:0000313" key="9">
    <source>
        <dbReference type="Proteomes" id="UP000309186"/>
    </source>
</evidence>
<dbReference type="InterPro" id="IPR018060">
    <property type="entry name" value="HTH_AraC"/>
</dbReference>
<dbReference type="Pfam" id="PF25601">
    <property type="entry name" value="AAA_lid_14"/>
    <property type="match status" value="1"/>
</dbReference>
<accession>A0A5R9Q4Z4</accession>
<dbReference type="SUPFAM" id="SSF46689">
    <property type="entry name" value="Homeodomain-like"/>
    <property type="match status" value="2"/>
</dbReference>
<dbReference type="AlphaFoldDB" id="A0A5R9Q4Z4"/>
<dbReference type="SMART" id="SM00342">
    <property type="entry name" value="HTH_ARAC"/>
    <property type="match status" value="1"/>
</dbReference>
<evidence type="ECO:0000256" key="3">
    <source>
        <dbReference type="ARBA" id="ARBA00023015"/>
    </source>
</evidence>
<dbReference type="InterPro" id="IPR027417">
    <property type="entry name" value="P-loop_NTPase"/>
</dbReference>
<dbReference type="PANTHER" id="PTHR43280">
    <property type="entry name" value="ARAC-FAMILY TRANSCRIPTIONAL REGULATOR"/>
    <property type="match status" value="1"/>
</dbReference>
<dbReference type="OrthoDB" id="7349394at2"/>
<dbReference type="Gene3D" id="3.40.50.300">
    <property type="entry name" value="P-loop containing nucleotide triphosphate hydrolases"/>
    <property type="match status" value="1"/>
</dbReference>
<dbReference type="GO" id="GO:0005524">
    <property type="term" value="F:ATP binding"/>
    <property type="evidence" value="ECO:0007669"/>
    <property type="project" value="InterPro"/>
</dbReference>
<keyword evidence="5" id="KW-0804">Transcription</keyword>
<dbReference type="RefSeq" id="WP_138480627.1">
    <property type="nucleotide sequence ID" value="NZ_PPSW01000012.1"/>
</dbReference>
<dbReference type="GO" id="GO:0043565">
    <property type="term" value="F:sequence-specific DNA binding"/>
    <property type="evidence" value="ECO:0007669"/>
    <property type="project" value="InterPro"/>
</dbReference>
<gene>
    <name evidence="8" type="ORF">C1E24_08850</name>
</gene>
<keyword evidence="2" id="KW-0067">ATP-binding</keyword>
<evidence type="ECO:0000256" key="2">
    <source>
        <dbReference type="ARBA" id="ARBA00022840"/>
    </source>
</evidence>
<evidence type="ECO:0000259" key="7">
    <source>
        <dbReference type="PROSITE" id="PS50045"/>
    </source>
</evidence>
<keyword evidence="4" id="KW-0238">DNA-binding</keyword>
<dbReference type="Gene3D" id="1.10.10.60">
    <property type="entry name" value="Homeodomain-like"/>
    <property type="match status" value="2"/>
</dbReference>
<dbReference type="PRINTS" id="PR00032">
    <property type="entry name" value="HTHARAC"/>
</dbReference>
<evidence type="ECO:0000256" key="4">
    <source>
        <dbReference type="ARBA" id="ARBA00023125"/>
    </source>
</evidence>
<name>A0A5R9Q4Z4_9GAMM</name>
<dbReference type="PROSITE" id="PS01124">
    <property type="entry name" value="HTH_ARAC_FAMILY_2"/>
    <property type="match status" value="1"/>
</dbReference>
<dbReference type="InterPro" id="IPR020449">
    <property type="entry name" value="Tscrpt_reg_AraC-type_HTH"/>
</dbReference>
<feature type="domain" description="Sigma-54 factor interaction" evidence="7">
    <location>
        <begin position="123"/>
        <end position="329"/>
    </location>
</feature>
<proteinExistence type="predicted"/>
<dbReference type="PANTHER" id="PTHR43280:SF28">
    <property type="entry name" value="HTH-TYPE TRANSCRIPTIONAL ACTIVATOR RHAS"/>
    <property type="match status" value="1"/>
</dbReference>
<dbReference type="InterPro" id="IPR009057">
    <property type="entry name" value="Homeodomain-like_sf"/>
</dbReference>
<evidence type="ECO:0008006" key="10">
    <source>
        <dbReference type="Google" id="ProtNLM"/>
    </source>
</evidence>
<dbReference type="PROSITE" id="PS50045">
    <property type="entry name" value="SIGMA54_INTERACT_4"/>
    <property type="match status" value="1"/>
</dbReference>
<dbReference type="GO" id="GO:0003700">
    <property type="term" value="F:DNA-binding transcription factor activity"/>
    <property type="evidence" value="ECO:0007669"/>
    <property type="project" value="InterPro"/>
</dbReference>
<keyword evidence="1" id="KW-0547">Nucleotide-binding</keyword>
<reference evidence="8 9" key="1">
    <citation type="submission" date="2018-01" db="EMBL/GenBank/DDBJ databases">
        <title>Co-occurrence of chitin degradation, pigmentation and bioactivity in marine Pseudoalteromonas.</title>
        <authorList>
            <person name="Paulsen S."/>
            <person name="Gram L."/>
            <person name="Machado H."/>
        </authorList>
    </citation>
    <scope>NUCLEOTIDE SEQUENCE [LARGE SCALE GENOMIC DNA]</scope>
    <source>
        <strain evidence="8 9">S3663</strain>
    </source>
</reference>
<feature type="domain" description="HTH araC/xylS-type" evidence="6">
    <location>
        <begin position="387"/>
        <end position="486"/>
    </location>
</feature>